<dbReference type="Proteomes" id="UP000634139">
    <property type="component" value="Unassembled WGS sequence"/>
</dbReference>
<dbReference type="RefSeq" id="WP_189540726.1">
    <property type="nucleotide sequence ID" value="NZ_BMZD01000004.1"/>
</dbReference>
<organism evidence="1 2">
    <name type="scientific">Novosphingobium arvoryzae</name>
    <dbReference type="NCBI Taxonomy" id="1256514"/>
    <lineage>
        <taxon>Bacteria</taxon>
        <taxon>Pseudomonadati</taxon>
        <taxon>Pseudomonadota</taxon>
        <taxon>Alphaproteobacteria</taxon>
        <taxon>Sphingomonadales</taxon>
        <taxon>Sphingomonadaceae</taxon>
        <taxon>Novosphingobium</taxon>
    </lineage>
</organism>
<dbReference type="EMBL" id="BMZD01000004">
    <property type="protein sequence ID" value="GGZ98314.1"/>
    <property type="molecule type" value="Genomic_DNA"/>
</dbReference>
<proteinExistence type="predicted"/>
<reference evidence="1" key="1">
    <citation type="journal article" date="2014" name="Int. J. Syst. Evol. Microbiol.">
        <title>Complete genome sequence of Corynebacterium casei LMG S-19264T (=DSM 44701T), isolated from a smear-ripened cheese.</title>
        <authorList>
            <consortium name="US DOE Joint Genome Institute (JGI-PGF)"/>
            <person name="Walter F."/>
            <person name="Albersmeier A."/>
            <person name="Kalinowski J."/>
            <person name="Ruckert C."/>
        </authorList>
    </citation>
    <scope>NUCLEOTIDE SEQUENCE</scope>
    <source>
        <strain evidence="1">KCTC 32422</strain>
    </source>
</reference>
<accession>A0A918VI16</accession>
<sequence>MIAVSKARLDGVRFVPELRDRSGSASSARRPVYAGAVSSGSVFKRRDSMFAYRFFADAALKMHPVQRQVNDYFFGLPAPELPLPAFPFPPLPAGGVPKLPRGP</sequence>
<name>A0A918VI16_9SPHN</name>
<evidence type="ECO:0000313" key="2">
    <source>
        <dbReference type="Proteomes" id="UP000634139"/>
    </source>
</evidence>
<protein>
    <submittedName>
        <fullName evidence="1">Uncharacterized protein</fullName>
    </submittedName>
</protein>
<dbReference type="AlphaFoldDB" id="A0A918VI16"/>
<evidence type="ECO:0000313" key="1">
    <source>
        <dbReference type="EMBL" id="GGZ98314.1"/>
    </source>
</evidence>
<gene>
    <name evidence="1" type="ORF">GCM10011617_18220</name>
</gene>
<comment type="caution">
    <text evidence="1">The sequence shown here is derived from an EMBL/GenBank/DDBJ whole genome shotgun (WGS) entry which is preliminary data.</text>
</comment>
<reference evidence="1" key="2">
    <citation type="submission" date="2020-09" db="EMBL/GenBank/DDBJ databases">
        <authorList>
            <person name="Sun Q."/>
            <person name="Kim S."/>
        </authorList>
    </citation>
    <scope>NUCLEOTIDE SEQUENCE</scope>
    <source>
        <strain evidence="1">KCTC 32422</strain>
    </source>
</reference>
<keyword evidence="2" id="KW-1185">Reference proteome</keyword>